<reference evidence="1 2" key="1">
    <citation type="journal article" date="2019" name="Int. J. Syst. Evol. Microbiol.">
        <title>The Global Catalogue of Microorganisms (GCM) 10K type strain sequencing project: providing services to taxonomists for standard genome sequencing and annotation.</title>
        <authorList>
            <consortium name="The Broad Institute Genomics Platform"/>
            <consortium name="The Broad Institute Genome Sequencing Center for Infectious Disease"/>
            <person name="Wu L."/>
            <person name="Ma J."/>
        </authorList>
    </citation>
    <scope>NUCLEOTIDE SEQUENCE [LARGE SCALE GENOMIC DNA]</scope>
    <source>
        <strain evidence="1 2">JCM 11444</strain>
    </source>
</reference>
<keyword evidence="2" id="KW-1185">Reference proteome</keyword>
<organism evidence="1 2">
    <name type="scientific">Streptomyces rhizosphaericus</name>
    <dbReference type="NCBI Taxonomy" id="114699"/>
    <lineage>
        <taxon>Bacteria</taxon>
        <taxon>Bacillati</taxon>
        <taxon>Actinomycetota</taxon>
        <taxon>Actinomycetes</taxon>
        <taxon>Kitasatosporales</taxon>
        <taxon>Streptomycetaceae</taxon>
        <taxon>Streptomyces</taxon>
        <taxon>Streptomyces violaceusniger group</taxon>
    </lineage>
</organism>
<comment type="caution">
    <text evidence="1">The sequence shown here is derived from an EMBL/GenBank/DDBJ whole genome shotgun (WGS) entry which is preliminary data.</text>
</comment>
<sequence length="83" mass="9009">MQGRQFVLGEVGRDIELLDRDLAAQQFVLGAPHRAHATTADLLDQAVTSGYQVAFVRHRFPLPAHVRCDTIAAVTPGEISGKT</sequence>
<proteinExistence type="predicted"/>
<accession>A0ABN1QEH2</accession>
<evidence type="ECO:0000313" key="1">
    <source>
        <dbReference type="EMBL" id="GAA0941554.1"/>
    </source>
</evidence>
<dbReference type="Proteomes" id="UP001500418">
    <property type="component" value="Unassembled WGS sequence"/>
</dbReference>
<gene>
    <name evidence="1" type="ORF">GCM10009575_057140</name>
</gene>
<name>A0ABN1QEH2_9ACTN</name>
<evidence type="ECO:0000313" key="2">
    <source>
        <dbReference type="Proteomes" id="UP001500418"/>
    </source>
</evidence>
<protein>
    <submittedName>
        <fullName evidence="1">Uncharacterized protein</fullName>
    </submittedName>
</protein>
<dbReference type="EMBL" id="BAAAID010000041">
    <property type="protein sequence ID" value="GAA0941554.1"/>
    <property type="molecule type" value="Genomic_DNA"/>
</dbReference>